<dbReference type="Proteomes" id="UP000186143">
    <property type="component" value="Unassembled WGS sequence"/>
</dbReference>
<dbReference type="EMBL" id="MKIO01000031">
    <property type="protein sequence ID" value="OLP54973.1"/>
    <property type="molecule type" value="Genomic_DNA"/>
</dbReference>
<dbReference type="GO" id="GO:1901982">
    <property type="term" value="F:maltose binding"/>
    <property type="evidence" value="ECO:0007669"/>
    <property type="project" value="TreeGrafter"/>
</dbReference>
<dbReference type="OrthoDB" id="8317736at2"/>
<feature type="chain" id="PRO_5012028256" evidence="5">
    <location>
        <begin position="26"/>
        <end position="423"/>
    </location>
</feature>
<keyword evidence="3 5" id="KW-0732">Signal</keyword>
<gene>
    <name evidence="6" type="ORF">BJF92_13115</name>
</gene>
<evidence type="ECO:0000256" key="3">
    <source>
        <dbReference type="ARBA" id="ARBA00022729"/>
    </source>
</evidence>
<keyword evidence="4" id="KW-0574">Periplasm</keyword>
<reference evidence="6 7" key="1">
    <citation type="submission" date="2016-09" db="EMBL/GenBank/DDBJ databases">
        <title>Rhizobium sp. nov., a novel species isolated from the rice rhizosphere.</title>
        <authorList>
            <person name="Zhao J."/>
            <person name="Zhang X."/>
        </authorList>
    </citation>
    <scope>NUCLEOTIDE SEQUENCE [LARGE SCALE GENOMIC DNA]</scope>
    <source>
        <strain evidence="6 7">MH17</strain>
    </source>
</reference>
<keyword evidence="2" id="KW-0813">Transport</keyword>
<dbReference type="PANTHER" id="PTHR30061">
    <property type="entry name" value="MALTOSE-BINDING PERIPLASMIC PROTEIN"/>
    <property type="match status" value="1"/>
</dbReference>
<name>A0A1Q9AI95_9HYPH</name>
<dbReference type="SUPFAM" id="SSF53850">
    <property type="entry name" value="Periplasmic binding protein-like II"/>
    <property type="match status" value="1"/>
</dbReference>
<dbReference type="GO" id="GO:0015768">
    <property type="term" value="P:maltose transport"/>
    <property type="evidence" value="ECO:0007669"/>
    <property type="project" value="TreeGrafter"/>
</dbReference>
<comment type="caution">
    <text evidence="6">The sequence shown here is derived from an EMBL/GenBank/DDBJ whole genome shotgun (WGS) entry which is preliminary data.</text>
</comment>
<protein>
    <submittedName>
        <fullName evidence="6">Sugar ABC transporter substrate-binding protein</fullName>
    </submittedName>
</protein>
<dbReference type="Gene3D" id="3.40.190.10">
    <property type="entry name" value="Periplasmic binding protein-like II"/>
    <property type="match status" value="1"/>
</dbReference>
<feature type="signal peptide" evidence="5">
    <location>
        <begin position="1"/>
        <end position="25"/>
    </location>
</feature>
<dbReference type="RefSeq" id="WP_075635535.1">
    <property type="nucleotide sequence ID" value="NZ_MKIO01000031.1"/>
</dbReference>
<dbReference type="GO" id="GO:0055052">
    <property type="term" value="C:ATP-binding cassette (ABC) transporter complex, substrate-binding subunit-containing"/>
    <property type="evidence" value="ECO:0007669"/>
    <property type="project" value="TreeGrafter"/>
</dbReference>
<evidence type="ECO:0000313" key="7">
    <source>
        <dbReference type="Proteomes" id="UP000186143"/>
    </source>
</evidence>
<dbReference type="Pfam" id="PF13416">
    <property type="entry name" value="SBP_bac_8"/>
    <property type="match status" value="1"/>
</dbReference>
<sequence>MFLKASFSIAPVLAGMLVTTGVAHAQENVVLEYWVYSDFAQGEALKLQQTFINEFVAKHPGVTINIAGKGDDDLLSGQIAGAASGTGPDVFMNSTSAGSSLVEAGALKNIYAEWMATPESFRAQFNKDLIAMCTPKPETMYCIPYTGYGSLMFRNLTVLEKAGVDTKAPIRDWADWLSQMEKVKASGKYGVPDMAQNWASFLNIYSGVAEASEWGADFDTKKTLINPEKYAKAADFLQKLKPFSTGTNVNDQATRDLFISNELAFYVNGPWVNPPLEQAAKASGLKYDWVMVPGATEGKKAGVQGYEFIGVAPKANAKLAFEFAAFVTEKQQMIRWAAALGRYNSNVESLADPSVSGNPLLAATAQSARTALYNKPPFFLGTFPNSYWSAITDNASAVADGQMTPDEAAADLVEELNEILADD</sequence>
<dbReference type="InterPro" id="IPR006059">
    <property type="entry name" value="SBP"/>
</dbReference>
<comment type="similarity">
    <text evidence="1">Belongs to the bacterial solute-binding protein 1 family.</text>
</comment>
<dbReference type="PANTHER" id="PTHR30061:SF50">
    <property type="entry name" value="MALTOSE_MALTODEXTRIN-BINDING PERIPLASMIC PROTEIN"/>
    <property type="match status" value="1"/>
</dbReference>
<evidence type="ECO:0000256" key="4">
    <source>
        <dbReference type="ARBA" id="ARBA00022764"/>
    </source>
</evidence>
<accession>A0A1Q9AI95</accession>
<evidence type="ECO:0000256" key="2">
    <source>
        <dbReference type="ARBA" id="ARBA00022448"/>
    </source>
</evidence>
<evidence type="ECO:0000313" key="6">
    <source>
        <dbReference type="EMBL" id="OLP54973.1"/>
    </source>
</evidence>
<organism evidence="6 7">
    <name type="scientific">Xaviernesmea rhizosphaerae</name>
    <dbReference type="NCBI Taxonomy" id="1672749"/>
    <lineage>
        <taxon>Bacteria</taxon>
        <taxon>Pseudomonadati</taxon>
        <taxon>Pseudomonadota</taxon>
        <taxon>Alphaproteobacteria</taxon>
        <taxon>Hyphomicrobiales</taxon>
        <taxon>Rhizobiaceae</taxon>
        <taxon>Rhizobium/Agrobacterium group</taxon>
        <taxon>Xaviernesmea</taxon>
    </lineage>
</organism>
<dbReference type="AlphaFoldDB" id="A0A1Q9AI95"/>
<evidence type="ECO:0000256" key="5">
    <source>
        <dbReference type="SAM" id="SignalP"/>
    </source>
</evidence>
<evidence type="ECO:0000256" key="1">
    <source>
        <dbReference type="ARBA" id="ARBA00008520"/>
    </source>
</evidence>
<dbReference type="STRING" id="1672749.BJF92_13115"/>
<dbReference type="GO" id="GO:0042956">
    <property type="term" value="P:maltodextrin transmembrane transport"/>
    <property type="evidence" value="ECO:0007669"/>
    <property type="project" value="TreeGrafter"/>
</dbReference>
<proteinExistence type="inferred from homology"/>